<accession>A0ABP0UP88</accession>
<dbReference type="InterPro" id="IPR046960">
    <property type="entry name" value="PPR_At4g14850-like_plant"/>
</dbReference>
<dbReference type="InterPro" id="IPR011990">
    <property type="entry name" value="TPR-like_helical_dom_sf"/>
</dbReference>
<keyword evidence="1" id="KW-0677">Repeat</keyword>
<evidence type="ECO:0000313" key="5">
    <source>
        <dbReference type="Proteomes" id="UP001497512"/>
    </source>
</evidence>
<dbReference type="PROSITE" id="PS51375">
    <property type="entry name" value="PPR"/>
    <property type="match status" value="1"/>
</dbReference>
<gene>
    <name evidence="4" type="ORF">CSSPTR1EN2_LOCUS18324</name>
</gene>
<sequence>MVACQTSSKGSGPGNAANLSTETNGGQPVGKQGNMDICSTYGDLARLCRQGSFLDVNQVFYNMPTQDGVSWITMISGYAQQGMLTQDLASWTMKISGYVKQGYTEETFKLFYQMHADDLKTDKAALSAFSLCVRCEARQGHFHTALNECASLAVLDKGERVHACIVKAGLEKDVFVGNVLVGMYSKSGSLQDAPQAFDNISYV</sequence>
<feature type="region of interest" description="Disordered" evidence="3">
    <location>
        <begin position="1"/>
        <end position="28"/>
    </location>
</feature>
<reference evidence="4" key="1">
    <citation type="submission" date="2024-02" db="EMBL/GenBank/DDBJ databases">
        <authorList>
            <consortium name="ELIXIR-Norway"/>
            <consortium name="Elixir Norway"/>
        </authorList>
    </citation>
    <scope>NUCLEOTIDE SEQUENCE</scope>
</reference>
<evidence type="ECO:0000313" key="4">
    <source>
        <dbReference type="EMBL" id="CAK9226608.1"/>
    </source>
</evidence>
<dbReference type="Gene3D" id="1.25.40.10">
    <property type="entry name" value="Tetratricopeptide repeat domain"/>
    <property type="match status" value="2"/>
</dbReference>
<evidence type="ECO:0008006" key="6">
    <source>
        <dbReference type="Google" id="ProtNLM"/>
    </source>
</evidence>
<feature type="repeat" description="PPR" evidence="2">
    <location>
        <begin position="87"/>
        <end position="121"/>
    </location>
</feature>
<name>A0ABP0UP88_9BRYO</name>
<dbReference type="Pfam" id="PF01535">
    <property type="entry name" value="PPR"/>
    <property type="match status" value="2"/>
</dbReference>
<dbReference type="EMBL" id="OZ019897">
    <property type="protein sequence ID" value="CAK9226608.1"/>
    <property type="molecule type" value="Genomic_DNA"/>
</dbReference>
<keyword evidence="5" id="KW-1185">Reference proteome</keyword>
<protein>
    <recommendedName>
        <fullName evidence="6">Pentatricopeptide repeat-containing protein</fullName>
    </recommendedName>
</protein>
<feature type="compositionally biased region" description="Polar residues" evidence="3">
    <location>
        <begin position="17"/>
        <end position="26"/>
    </location>
</feature>
<feature type="compositionally biased region" description="Polar residues" evidence="3">
    <location>
        <begin position="1"/>
        <end position="10"/>
    </location>
</feature>
<dbReference type="NCBIfam" id="TIGR00756">
    <property type="entry name" value="PPR"/>
    <property type="match status" value="1"/>
</dbReference>
<dbReference type="PANTHER" id="PTHR47926">
    <property type="entry name" value="PENTATRICOPEPTIDE REPEAT-CONTAINING PROTEIN"/>
    <property type="match status" value="1"/>
</dbReference>
<evidence type="ECO:0000256" key="2">
    <source>
        <dbReference type="PROSITE-ProRule" id="PRU00708"/>
    </source>
</evidence>
<evidence type="ECO:0000256" key="1">
    <source>
        <dbReference type="ARBA" id="ARBA00022737"/>
    </source>
</evidence>
<proteinExistence type="predicted"/>
<dbReference type="PANTHER" id="PTHR47926:SF533">
    <property type="entry name" value="DYW DOMAIN-CONTAINING PROTEIN"/>
    <property type="match status" value="1"/>
</dbReference>
<organism evidence="4 5">
    <name type="scientific">Sphagnum troendelagicum</name>
    <dbReference type="NCBI Taxonomy" id="128251"/>
    <lineage>
        <taxon>Eukaryota</taxon>
        <taxon>Viridiplantae</taxon>
        <taxon>Streptophyta</taxon>
        <taxon>Embryophyta</taxon>
        <taxon>Bryophyta</taxon>
        <taxon>Sphagnophytina</taxon>
        <taxon>Sphagnopsida</taxon>
        <taxon>Sphagnales</taxon>
        <taxon>Sphagnaceae</taxon>
        <taxon>Sphagnum</taxon>
    </lineage>
</organism>
<dbReference type="Proteomes" id="UP001497512">
    <property type="component" value="Chromosome 5"/>
</dbReference>
<dbReference type="InterPro" id="IPR002885">
    <property type="entry name" value="PPR_rpt"/>
</dbReference>
<evidence type="ECO:0000256" key="3">
    <source>
        <dbReference type="SAM" id="MobiDB-lite"/>
    </source>
</evidence>